<evidence type="ECO:0000313" key="1">
    <source>
        <dbReference type="EMBL" id="MCZ0829931.1"/>
    </source>
</evidence>
<keyword evidence="2" id="KW-1185">Reference proteome</keyword>
<dbReference type="EMBL" id="JAPTNG010000002">
    <property type="protein sequence ID" value="MCZ0829931.1"/>
    <property type="molecule type" value="Genomic_DNA"/>
</dbReference>
<name>A0ABT4HT26_9BACL</name>
<organism evidence="1 2">
    <name type="scientific">Brevibacillus halotolerans</name>
    <dbReference type="NCBI Taxonomy" id="1507437"/>
    <lineage>
        <taxon>Bacteria</taxon>
        <taxon>Bacillati</taxon>
        <taxon>Bacillota</taxon>
        <taxon>Bacilli</taxon>
        <taxon>Bacillales</taxon>
        <taxon>Paenibacillaceae</taxon>
        <taxon>Brevibacillus</taxon>
    </lineage>
</organism>
<dbReference type="Proteomes" id="UP001067708">
    <property type="component" value="Unassembled WGS sequence"/>
</dbReference>
<evidence type="ECO:0000313" key="2">
    <source>
        <dbReference type="Proteomes" id="UP001067708"/>
    </source>
</evidence>
<reference evidence="1" key="1">
    <citation type="submission" date="2022-09" db="EMBL/GenBank/DDBJ databases">
        <title>Genome analysis and characterization of larvicidal activity of Brevibacillus strains.</title>
        <authorList>
            <person name="Patrusheva E.V."/>
            <person name="Izotova A.O."/>
            <person name="Toshchakov S.V."/>
            <person name="Sineoky S.P."/>
        </authorList>
    </citation>
    <scope>NUCLEOTIDE SEQUENCE</scope>
    <source>
        <strain evidence="1">VKPM_B-13244</strain>
    </source>
</reference>
<accession>A0ABT4HT26</accession>
<protein>
    <submittedName>
        <fullName evidence="1">Uncharacterized protein</fullName>
    </submittedName>
</protein>
<gene>
    <name evidence="1" type="ORF">O0535_03850</name>
</gene>
<sequence length="41" mass="4989">MLKNRDMLRLIVRLLVRLWKVGMEKRVLPLVPFPELFQQIV</sequence>
<proteinExistence type="predicted"/>
<comment type="caution">
    <text evidence="1">The sequence shown here is derived from an EMBL/GenBank/DDBJ whole genome shotgun (WGS) entry which is preliminary data.</text>
</comment>